<dbReference type="Gene3D" id="3.60.21.10">
    <property type="match status" value="1"/>
</dbReference>
<dbReference type="InterPro" id="IPR050126">
    <property type="entry name" value="Ap4A_hydrolase"/>
</dbReference>
<dbReference type="RefSeq" id="WP_219748264.1">
    <property type="nucleotide sequence ID" value="NZ_JAHXZN010000002.1"/>
</dbReference>
<proteinExistence type="predicted"/>
<comment type="caution">
    <text evidence="2">The sequence shown here is derived from an EMBL/GenBank/DDBJ whole genome shotgun (WGS) entry which is preliminary data.</text>
</comment>
<dbReference type="PANTHER" id="PTHR42850:SF4">
    <property type="entry name" value="ZINC-DEPENDENT ENDOPOLYPHOSPHATASE"/>
    <property type="match status" value="1"/>
</dbReference>
<organism evidence="2 3">
    <name type="scientific">Sphingomonas citri</name>
    <dbReference type="NCBI Taxonomy" id="2862499"/>
    <lineage>
        <taxon>Bacteria</taxon>
        <taxon>Pseudomonadati</taxon>
        <taxon>Pseudomonadota</taxon>
        <taxon>Alphaproteobacteria</taxon>
        <taxon>Sphingomonadales</taxon>
        <taxon>Sphingomonadaceae</taxon>
        <taxon>Sphingomonas</taxon>
    </lineage>
</organism>
<evidence type="ECO:0000313" key="2">
    <source>
        <dbReference type="EMBL" id="MBW6530816.1"/>
    </source>
</evidence>
<dbReference type="InterPro" id="IPR006186">
    <property type="entry name" value="Ser/Thr-sp_prot-phosphatase"/>
</dbReference>
<feature type="domain" description="Calcineurin-like phosphoesterase" evidence="1">
    <location>
        <begin position="22"/>
        <end position="213"/>
    </location>
</feature>
<dbReference type="PRINTS" id="PR00114">
    <property type="entry name" value="STPHPHTASE"/>
</dbReference>
<evidence type="ECO:0000313" key="3">
    <source>
        <dbReference type="Proteomes" id="UP000759103"/>
    </source>
</evidence>
<evidence type="ECO:0000259" key="1">
    <source>
        <dbReference type="Pfam" id="PF00149"/>
    </source>
</evidence>
<protein>
    <submittedName>
        <fullName evidence="2">Metallophosphoesterase</fullName>
    </submittedName>
</protein>
<sequence>MIGRWLGRDRERRYCLPEGVRAYAVGDVHGRADLLAPMLDWIRADSDSRGGYPEVHVVFLGDLIDRGPASASVVSMLASGRAAFGQRHFIRGNHEQTLLDILDGAWERLDDWLAVGGVETLESYGVDPALHLRDPEAFRRAMRDAIPSLHVGFLRRMVPMVRLGDYVFVHAGIRPRVPLEEQSERDLRWIRRDFLDSRVDHGVMVVHGHTVSDKVDVRRNRVGVDTGAYASNRLSVLGLEADRRWVLTSRTG</sequence>
<dbReference type="InterPro" id="IPR029052">
    <property type="entry name" value="Metallo-depent_PP-like"/>
</dbReference>
<gene>
    <name evidence="2" type="ORF">KZ820_08720</name>
</gene>
<reference evidence="2 3" key="1">
    <citation type="submission" date="2021-07" db="EMBL/GenBank/DDBJ databases">
        <title>Sphingomonas sp.</title>
        <authorList>
            <person name="Feng G."/>
            <person name="Li J."/>
            <person name="Pan M."/>
        </authorList>
    </citation>
    <scope>NUCLEOTIDE SEQUENCE [LARGE SCALE GENOMIC DNA]</scope>
    <source>
        <strain evidence="2 3">RRHST34</strain>
    </source>
</reference>
<dbReference type="Proteomes" id="UP000759103">
    <property type="component" value="Unassembled WGS sequence"/>
</dbReference>
<dbReference type="Pfam" id="PF00149">
    <property type="entry name" value="Metallophos"/>
    <property type="match status" value="1"/>
</dbReference>
<dbReference type="SUPFAM" id="SSF56300">
    <property type="entry name" value="Metallo-dependent phosphatases"/>
    <property type="match status" value="1"/>
</dbReference>
<dbReference type="PANTHER" id="PTHR42850">
    <property type="entry name" value="METALLOPHOSPHOESTERASE"/>
    <property type="match status" value="1"/>
</dbReference>
<accession>A0ABS7BMK1</accession>
<dbReference type="InterPro" id="IPR004843">
    <property type="entry name" value="Calcineurin-like_PHP"/>
</dbReference>
<dbReference type="EMBL" id="JAHXZN010000002">
    <property type="protein sequence ID" value="MBW6530816.1"/>
    <property type="molecule type" value="Genomic_DNA"/>
</dbReference>
<keyword evidence="3" id="KW-1185">Reference proteome</keyword>
<name>A0ABS7BMK1_9SPHN</name>